<keyword evidence="2" id="KW-1185">Reference proteome</keyword>
<proteinExistence type="predicted"/>
<gene>
    <name evidence="1" type="ORF">NPIL_657231</name>
</gene>
<organism evidence="1 2">
    <name type="scientific">Nephila pilipes</name>
    <name type="common">Giant wood spider</name>
    <name type="synonym">Nephila maculata</name>
    <dbReference type="NCBI Taxonomy" id="299642"/>
    <lineage>
        <taxon>Eukaryota</taxon>
        <taxon>Metazoa</taxon>
        <taxon>Ecdysozoa</taxon>
        <taxon>Arthropoda</taxon>
        <taxon>Chelicerata</taxon>
        <taxon>Arachnida</taxon>
        <taxon>Araneae</taxon>
        <taxon>Araneomorphae</taxon>
        <taxon>Entelegynae</taxon>
        <taxon>Araneoidea</taxon>
        <taxon>Nephilidae</taxon>
        <taxon>Nephila</taxon>
    </lineage>
</organism>
<evidence type="ECO:0000313" key="2">
    <source>
        <dbReference type="Proteomes" id="UP000887013"/>
    </source>
</evidence>
<dbReference type="AlphaFoldDB" id="A0A8X6UN50"/>
<name>A0A8X6UN50_NEPPI</name>
<comment type="caution">
    <text evidence="1">The sequence shown here is derived from an EMBL/GenBank/DDBJ whole genome shotgun (WGS) entry which is preliminary data.</text>
</comment>
<sequence>MIRNRNVDSICRAEPEGTDYETSLGIEMLESFSFLRHHVKSCIFCCTIDQRVLRCQDYFCGWQRKGFV</sequence>
<evidence type="ECO:0000313" key="1">
    <source>
        <dbReference type="EMBL" id="GFU60603.1"/>
    </source>
</evidence>
<protein>
    <submittedName>
        <fullName evidence="1">Uncharacterized protein</fullName>
    </submittedName>
</protein>
<dbReference type="EMBL" id="BMAW01040681">
    <property type="protein sequence ID" value="GFU60603.1"/>
    <property type="molecule type" value="Genomic_DNA"/>
</dbReference>
<dbReference type="Proteomes" id="UP000887013">
    <property type="component" value="Unassembled WGS sequence"/>
</dbReference>
<accession>A0A8X6UN50</accession>
<reference evidence="1" key="1">
    <citation type="submission" date="2020-08" db="EMBL/GenBank/DDBJ databases">
        <title>Multicomponent nature underlies the extraordinary mechanical properties of spider dragline silk.</title>
        <authorList>
            <person name="Kono N."/>
            <person name="Nakamura H."/>
            <person name="Mori M."/>
            <person name="Yoshida Y."/>
            <person name="Ohtoshi R."/>
            <person name="Malay A.D."/>
            <person name="Moran D.A.P."/>
            <person name="Tomita M."/>
            <person name="Numata K."/>
            <person name="Arakawa K."/>
        </authorList>
    </citation>
    <scope>NUCLEOTIDE SEQUENCE</scope>
</reference>